<dbReference type="EMBL" id="BEXD01000213">
    <property type="protein sequence ID" value="GBB85341.1"/>
    <property type="molecule type" value="Genomic_DNA"/>
</dbReference>
<dbReference type="Proteomes" id="UP000615446">
    <property type="component" value="Unassembled WGS sequence"/>
</dbReference>
<dbReference type="Proteomes" id="UP000247702">
    <property type="component" value="Unassembled WGS sequence"/>
</dbReference>
<evidence type="ECO:0000313" key="4">
    <source>
        <dbReference type="EMBL" id="GBB85341.1"/>
    </source>
</evidence>
<reference evidence="4 6" key="1">
    <citation type="submission" date="2017-11" db="EMBL/GenBank/DDBJ databases">
        <title>The genome of Rhizophagus clarus HR1 reveals common genetic basis of auxotrophy among arbuscular mycorrhizal fungi.</title>
        <authorList>
            <person name="Kobayashi Y."/>
        </authorList>
    </citation>
    <scope>NUCLEOTIDE SEQUENCE [LARGE SCALE GENOMIC DNA]</scope>
    <source>
        <strain evidence="4 6">HR1</strain>
    </source>
</reference>
<dbReference type="GO" id="GO:0005634">
    <property type="term" value="C:nucleus"/>
    <property type="evidence" value="ECO:0007669"/>
    <property type="project" value="UniProtKB-UniRule"/>
</dbReference>
<name>A0A2Z6QKR1_9GLOM</name>
<dbReference type="EMBL" id="BLAL01000304">
    <property type="protein sequence ID" value="GET02121.1"/>
    <property type="molecule type" value="Genomic_DNA"/>
</dbReference>
<comment type="caution">
    <text evidence="4">The sequence shown here is derived from an EMBL/GenBank/DDBJ whole genome shotgun (WGS) entry which is preliminary data.</text>
</comment>
<keyword evidence="6" id="KW-1185">Reference proteome</keyword>
<evidence type="ECO:0000313" key="5">
    <source>
        <dbReference type="EMBL" id="GET02121.1"/>
    </source>
</evidence>
<feature type="region of interest" description="Disordered" evidence="2">
    <location>
        <begin position="67"/>
        <end position="86"/>
    </location>
</feature>
<protein>
    <recommendedName>
        <fullName evidence="3">HMG box domain-containing protein</fullName>
    </recommendedName>
</protein>
<reference evidence="5" key="2">
    <citation type="submission" date="2019-10" db="EMBL/GenBank/DDBJ databases">
        <title>Conservation and host-specific expression of non-tandemly repeated heterogenous ribosome RNA gene in arbuscular mycorrhizal fungi.</title>
        <authorList>
            <person name="Maeda T."/>
            <person name="Kobayashi Y."/>
            <person name="Nakagawa T."/>
            <person name="Ezawa T."/>
            <person name="Yamaguchi K."/>
            <person name="Bino T."/>
            <person name="Nishimoto Y."/>
            <person name="Shigenobu S."/>
            <person name="Kawaguchi M."/>
        </authorList>
    </citation>
    <scope>NUCLEOTIDE SEQUENCE</scope>
    <source>
        <strain evidence="5">HR1</strain>
    </source>
</reference>
<feature type="compositionally biased region" description="Basic and acidic residues" evidence="2">
    <location>
        <begin position="67"/>
        <end position="80"/>
    </location>
</feature>
<dbReference type="GO" id="GO:0003677">
    <property type="term" value="F:DNA binding"/>
    <property type="evidence" value="ECO:0007669"/>
    <property type="project" value="UniProtKB-UniRule"/>
</dbReference>
<accession>A0A2Z6QKR1</accession>
<proteinExistence type="predicted"/>
<feature type="DNA-binding region" description="HMG box" evidence="1">
    <location>
        <begin position="25"/>
        <end position="77"/>
    </location>
</feature>
<feature type="domain" description="HMG box" evidence="3">
    <location>
        <begin position="25"/>
        <end position="77"/>
    </location>
</feature>
<keyword evidence="1" id="KW-0238">DNA-binding</keyword>
<gene>
    <name evidence="5" type="ORF">RCL2_002849900</name>
    <name evidence="4" type="ORF">RclHR1_01190017</name>
</gene>
<sequence>MLLISIIMDEIQFVSYNIEKNKTKSKKTINTFIYFRNEMLKRNKSNKIRIKMSEFSKKMMEKWRELPEEEKDEWRRKRDLSQNASAPKIQQEVDEINFYPCEICGYTTMVPLICNSCQLYGFDNYFYYLY</sequence>
<evidence type="ECO:0000313" key="6">
    <source>
        <dbReference type="Proteomes" id="UP000247702"/>
    </source>
</evidence>
<dbReference type="Gene3D" id="1.10.30.10">
    <property type="entry name" value="High mobility group box domain"/>
    <property type="match status" value="1"/>
</dbReference>
<dbReference type="InterPro" id="IPR009071">
    <property type="entry name" value="HMG_box_dom"/>
</dbReference>
<dbReference type="Pfam" id="PF00505">
    <property type="entry name" value="HMG_box"/>
    <property type="match status" value="1"/>
</dbReference>
<evidence type="ECO:0000256" key="2">
    <source>
        <dbReference type="SAM" id="MobiDB-lite"/>
    </source>
</evidence>
<evidence type="ECO:0000259" key="3">
    <source>
        <dbReference type="PROSITE" id="PS50118"/>
    </source>
</evidence>
<dbReference type="AlphaFoldDB" id="A0A2Z6QKR1"/>
<dbReference type="SUPFAM" id="SSF47095">
    <property type="entry name" value="HMG-box"/>
    <property type="match status" value="1"/>
</dbReference>
<organism evidence="4 6">
    <name type="scientific">Rhizophagus clarus</name>
    <dbReference type="NCBI Taxonomy" id="94130"/>
    <lineage>
        <taxon>Eukaryota</taxon>
        <taxon>Fungi</taxon>
        <taxon>Fungi incertae sedis</taxon>
        <taxon>Mucoromycota</taxon>
        <taxon>Glomeromycotina</taxon>
        <taxon>Glomeromycetes</taxon>
        <taxon>Glomerales</taxon>
        <taxon>Glomeraceae</taxon>
        <taxon>Rhizophagus</taxon>
    </lineage>
</organism>
<keyword evidence="1" id="KW-0539">Nucleus</keyword>
<evidence type="ECO:0000256" key="1">
    <source>
        <dbReference type="PROSITE-ProRule" id="PRU00267"/>
    </source>
</evidence>
<dbReference type="PROSITE" id="PS50118">
    <property type="entry name" value="HMG_BOX_2"/>
    <property type="match status" value="1"/>
</dbReference>
<dbReference type="InterPro" id="IPR036910">
    <property type="entry name" value="HMG_box_dom_sf"/>
</dbReference>